<dbReference type="FunFam" id="3.30.160.60:FF:000072">
    <property type="entry name" value="zinc finger protein 143 isoform X1"/>
    <property type="match status" value="1"/>
</dbReference>
<dbReference type="Gene3D" id="3.30.160.60">
    <property type="entry name" value="Classic Zinc Finger"/>
    <property type="match status" value="1"/>
</dbReference>
<proteinExistence type="predicted"/>
<name>A0A9J6EI45_RHIMP</name>
<dbReference type="Proteomes" id="UP000821866">
    <property type="component" value="Chromosome 2"/>
</dbReference>
<feature type="compositionally biased region" description="Basic and acidic residues" evidence="6">
    <location>
        <begin position="153"/>
        <end position="169"/>
    </location>
</feature>
<gene>
    <name evidence="8" type="ORF">HPB51_015540</name>
</gene>
<evidence type="ECO:0000256" key="1">
    <source>
        <dbReference type="ARBA" id="ARBA00022723"/>
    </source>
</evidence>
<reference evidence="8" key="2">
    <citation type="submission" date="2021-09" db="EMBL/GenBank/DDBJ databases">
        <authorList>
            <person name="Jia N."/>
            <person name="Wang J."/>
            <person name="Shi W."/>
            <person name="Du L."/>
            <person name="Sun Y."/>
            <person name="Zhan W."/>
            <person name="Jiang J."/>
            <person name="Wang Q."/>
            <person name="Zhang B."/>
            <person name="Ji P."/>
            <person name="Sakyi L.B."/>
            <person name="Cui X."/>
            <person name="Yuan T."/>
            <person name="Jiang B."/>
            <person name="Yang W."/>
            <person name="Lam T.T.-Y."/>
            <person name="Chang Q."/>
            <person name="Ding S."/>
            <person name="Wang X."/>
            <person name="Zhu J."/>
            <person name="Ruan X."/>
            <person name="Zhao L."/>
            <person name="Wei J."/>
            <person name="Que T."/>
            <person name="Du C."/>
            <person name="Cheng J."/>
            <person name="Dai P."/>
            <person name="Han X."/>
            <person name="Huang E."/>
            <person name="Gao Y."/>
            <person name="Liu J."/>
            <person name="Shao H."/>
            <person name="Ye R."/>
            <person name="Li L."/>
            <person name="Wei W."/>
            <person name="Wang X."/>
            <person name="Wang C."/>
            <person name="Huo Q."/>
            <person name="Li W."/>
            <person name="Guo W."/>
            <person name="Chen H."/>
            <person name="Chen S."/>
            <person name="Zhou L."/>
            <person name="Zhou L."/>
            <person name="Ni X."/>
            <person name="Tian J."/>
            <person name="Zhou Y."/>
            <person name="Sheng Y."/>
            <person name="Liu T."/>
            <person name="Pan Y."/>
            <person name="Xia L."/>
            <person name="Li J."/>
            <person name="Zhao F."/>
            <person name="Cao W."/>
        </authorList>
    </citation>
    <scope>NUCLEOTIDE SEQUENCE</scope>
    <source>
        <strain evidence="8">Rmic-2018</strain>
        <tissue evidence="8">Larvae</tissue>
    </source>
</reference>
<evidence type="ECO:0000256" key="2">
    <source>
        <dbReference type="ARBA" id="ARBA00022737"/>
    </source>
</evidence>
<dbReference type="InterPro" id="IPR013087">
    <property type="entry name" value="Znf_C2H2_type"/>
</dbReference>
<organism evidence="8 9">
    <name type="scientific">Rhipicephalus microplus</name>
    <name type="common">Cattle tick</name>
    <name type="synonym">Boophilus microplus</name>
    <dbReference type="NCBI Taxonomy" id="6941"/>
    <lineage>
        <taxon>Eukaryota</taxon>
        <taxon>Metazoa</taxon>
        <taxon>Ecdysozoa</taxon>
        <taxon>Arthropoda</taxon>
        <taxon>Chelicerata</taxon>
        <taxon>Arachnida</taxon>
        <taxon>Acari</taxon>
        <taxon>Parasitiformes</taxon>
        <taxon>Ixodida</taxon>
        <taxon>Ixodoidea</taxon>
        <taxon>Ixodidae</taxon>
        <taxon>Rhipicephalinae</taxon>
        <taxon>Rhipicephalus</taxon>
        <taxon>Boophilus</taxon>
    </lineage>
</organism>
<evidence type="ECO:0000259" key="7">
    <source>
        <dbReference type="PROSITE" id="PS50157"/>
    </source>
</evidence>
<comment type="caution">
    <text evidence="8">The sequence shown here is derived from an EMBL/GenBank/DDBJ whole genome shotgun (WGS) entry which is preliminary data.</text>
</comment>
<reference evidence="8" key="1">
    <citation type="journal article" date="2020" name="Cell">
        <title>Large-Scale Comparative Analyses of Tick Genomes Elucidate Their Genetic Diversity and Vector Capacities.</title>
        <authorList>
            <consortium name="Tick Genome and Microbiome Consortium (TIGMIC)"/>
            <person name="Jia N."/>
            <person name="Wang J."/>
            <person name="Shi W."/>
            <person name="Du L."/>
            <person name="Sun Y."/>
            <person name="Zhan W."/>
            <person name="Jiang J.F."/>
            <person name="Wang Q."/>
            <person name="Zhang B."/>
            <person name="Ji P."/>
            <person name="Bell-Sakyi L."/>
            <person name="Cui X.M."/>
            <person name="Yuan T.T."/>
            <person name="Jiang B.G."/>
            <person name="Yang W.F."/>
            <person name="Lam T.T."/>
            <person name="Chang Q.C."/>
            <person name="Ding S.J."/>
            <person name="Wang X.J."/>
            <person name="Zhu J.G."/>
            <person name="Ruan X.D."/>
            <person name="Zhao L."/>
            <person name="Wei J.T."/>
            <person name="Ye R.Z."/>
            <person name="Que T.C."/>
            <person name="Du C.H."/>
            <person name="Zhou Y.H."/>
            <person name="Cheng J.X."/>
            <person name="Dai P.F."/>
            <person name="Guo W.B."/>
            <person name="Han X.H."/>
            <person name="Huang E.J."/>
            <person name="Li L.F."/>
            <person name="Wei W."/>
            <person name="Gao Y.C."/>
            <person name="Liu J.Z."/>
            <person name="Shao H.Z."/>
            <person name="Wang X."/>
            <person name="Wang C.C."/>
            <person name="Yang T.C."/>
            <person name="Huo Q.B."/>
            <person name="Li W."/>
            <person name="Chen H.Y."/>
            <person name="Chen S.E."/>
            <person name="Zhou L.G."/>
            <person name="Ni X.B."/>
            <person name="Tian J.H."/>
            <person name="Sheng Y."/>
            <person name="Liu T."/>
            <person name="Pan Y.S."/>
            <person name="Xia L.Y."/>
            <person name="Li J."/>
            <person name="Zhao F."/>
            <person name="Cao W.C."/>
        </authorList>
    </citation>
    <scope>NUCLEOTIDE SEQUENCE</scope>
    <source>
        <strain evidence="8">Rmic-2018</strain>
    </source>
</reference>
<sequence>MLTSFALLIREGSSSLSNFKCKVCNCVSLRDKFFRLTCGRTLIRSFMCDLPGCKEEFAQSGQLKTHQRLHTSEKLFICSESDVLQEGMSTTSIYNCRRTIAQTVTMTLNFSKSEQLLKEKSQSFSSPLACLALTRSRSRALVGRLEISVSNKDAVERETTPHGDSRQEAARVSQDIEDSRAQDTVLAAERDEPVEVDENRAHQENVQSYLLGPTSTCWDAEMLKFHSL</sequence>
<keyword evidence="1" id="KW-0479">Metal-binding</keyword>
<feature type="region of interest" description="Disordered" evidence="6">
    <location>
        <begin position="153"/>
        <end position="180"/>
    </location>
</feature>
<dbReference type="VEuPathDB" id="VectorBase:LOC119161776"/>
<keyword evidence="4" id="KW-0862">Zinc</keyword>
<evidence type="ECO:0000256" key="3">
    <source>
        <dbReference type="ARBA" id="ARBA00022771"/>
    </source>
</evidence>
<evidence type="ECO:0000256" key="6">
    <source>
        <dbReference type="SAM" id="MobiDB-lite"/>
    </source>
</evidence>
<dbReference type="SMART" id="SM00355">
    <property type="entry name" value="ZnF_C2H2"/>
    <property type="match status" value="1"/>
</dbReference>
<evidence type="ECO:0000313" key="8">
    <source>
        <dbReference type="EMBL" id="KAH8033704.1"/>
    </source>
</evidence>
<dbReference type="SUPFAM" id="SSF57667">
    <property type="entry name" value="beta-beta-alpha zinc fingers"/>
    <property type="match status" value="1"/>
</dbReference>
<dbReference type="AlphaFoldDB" id="A0A9J6EI45"/>
<evidence type="ECO:0000313" key="9">
    <source>
        <dbReference type="Proteomes" id="UP000821866"/>
    </source>
</evidence>
<evidence type="ECO:0000256" key="4">
    <source>
        <dbReference type="ARBA" id="ARBA00022833"/>
    </source>
</evidence>
<dbReference type="InterPro" id="IPR036236">
    <property type="entry name" value="Znf_C2H2_sf"/>
</dbReference>
<evidence type="ECO:0000256" key="5">
    <source>
        <dbReference type="PROSITE-ProRule" id="PRU00042"/>
    </source>
</evidence>
<feature type="domain" description="C2H2-type" evidence="7">
    <location>
        <begin position="46"/>
        <end position="75"/>
    </location>
</feature>
<dbReference type="PROSITE" id="PS00028">
    <property type="entry name" value="ZINC_FINGER_C2H2_1"/>
    <property type="match status" value="1"/>
</dbReference>
<keyword evidence="9" id="KW-1185">Reference proteome</keyword>
<keyword evidence="2" id="KW-0677">Repeat</keyword>
<protein>
    <recommendedName>
        <fullName evidence="7">C2H2-type domain-containing protein</fullName>
    </recommendedName>
</protein>
<accession>A0A9J6EI45</accession>
<dbReference type="PROSITE" id="PS50157">
    <property type="entry name" value="ZINC_FINGER_C2H2_2"/>
    <property type="match status" value="1"/>
</dbReference>
<dbReference type="EMBL" id="JABSTU010000004">
    <property type="protein sequence ID" value="KAH8033704.1"/>
    <property type="molecule type" value="Genomic_DNA"/>
</dbReference>
<keyword evidence="3 5" id="KW-0863">Zinc-finger</keyword>
<dbReference type="GO" id="GO:0008270">
    <property type="term" value="F:zinc ion binding"/>
    <property type="evidence" value="ECO:0007669"/>
    <property type="project" value="UniProtKB-KW"/>
</dbReference>